<dbReference type="Gene3D" id="3.40.630.30">
    <property type="match status" value="1"/>
</dbReference>
<sequence>MVSVAREPGDSPDAQLLMQRLSATLLSITGDSGGRSFKPEDILQPASCFAIARDPDGTAVGCGAFRPLSAQIAELKRMYAVTSSRGTGSALLFFLESEARGCGYQQIWLETRRVNQRAVSFYLRHGYLPIENYGRYLGNPAAVCFGKRLA</sequence>
<dbReference type="Proteomes" id="UP000036851">
    <property type="component" value="Unassembled WGS sequence"/>
</dbReference>
<gene>
    <name evidence="4" type="ORF">NG42_00610</name>
    <name evidence="5" type="ORF">NG43_00560</name>
</gene>
<evidence type="ECO:0000259" key="3">
    <source>
        <dbReference type="PROSITE" id="PS51186"/>
    </source>
</evidence>
<evidence type="ECO:0000313" key="4">
    <source>
        <dbReference type="EMBL" id="KOC92949.1"/>
    </source>
</evidence>
<evidence type="ECO:0000256" key="1">
    <source>
        <dbReference type="ARBA" id="ARBA00022679"/>
    </source>
</evidence>
<keyword evidence="2" id="KW-0012">Acyltransferase</keyword>
<keyword evidence="1 4" id="KW-0808">Transferase</keyword>
<dbReference type="GO" id="GO:0016747">
    <property type="term" value="F:acyltransferase activity, transferring groups other than amino-acyl groups"/>
    <property type="evidence" value="ECO:0007669"/>
    <property type="project" value="InterPro"/>
</dbReference>
<name>A0A0L7TC49_9GAMM</name>
<accession>A0A0L7TC49</accession>
<dbReference type="PANTHER" id="PTHR43877">
    <property type="entry name" value="AMINOALKYLPHOSPHONATE N-ACETYLTRANSFERASE-RELATED-RELATED"/>
    <property type="match status" value="1"/>
</dbReference>
<protein>
    <submittedName>
        <fullName evidence="4">Acetyltransferase</fullName>
    </submittedName>
</protein>
<evidence type="ECO:0000256" key="2">
    <source>
        <dbReference type="ARBA" id="ARBA00023315"/>
    </source>
</evidence>
<proteinExistence type="predicted"/>
<evidence type="ECO:0000313" key="7">
    <source>
        <dbReference type="Proteomes" id="UP000037088"/>
    </source>
</evidence>
<dbReference type="CDD" id="cd04301">
    <property type="entry name" value="NAT_SF"/>
    <property type="match status" value="1"/>
</dbReference>
<feature type="domain" description="N-acetyltransferase" evidence="3">
    <location>
        <begin position="1"/>
        <end position="150"/>
    </location>
</feature>
<dbReference type="STRING" id="1560201.NG42_00610"/>
<dbReference type="AlphaFoldDB" id="A0A0L7TC49"/>
<dbReference type="Proteomes" id="UP000037088">
    <property type="component" value="Unassembled WGS sequence"/>
</dbReference>
<keyword evidence="7" id="KW-1185">Reference proteome</keyword>
<dbReference type="InterPro" id="IPR016181">
    <property type="entry name" value="Acyl_CoA_acyltransferase"/>
</dbReference>
<organism evidence="4 7">
    <name type="scientific">Winslowiella iniecta</name>
    <dbReference type="NCBI Taxonomy" id="1560201"/>
    <lineage>
        <taxon>Bacteria</taxon>
        <taxon>Pseudomonadati</taxon>
        <taxon>Pseudomonadota</taxon>
        <taxon>Gammaproteobacteria</taxon>
        <taxon>Enterobacterales</taxon>
        <taxon>Erwiniaceae</taxon>
        <taxon>Winslowiella</taxon>
    </lineage>
</organism>
<comment type="caution">
    <text evidence="4">The sequence shown here is derived from an EMBL/GenBank/DDBJ whole genome shotgun (WGS) entry which is preliminary data.</text>
</comment>
<reference evidence="6 7" key="1">
    <citation type="journal article" date="2015" name="Int. J. Syst. Evol. Microbiol.">
        <title>Erwinia iniecta sp. nov., isolated from Russian wheat aphids (Diuraphis noxia).</title>
        <authorList>
            <person name="Campillo T."/>
            <person name="Luna E."/>
            <person name="Portier P."/>
            <person name="Fischer-Le Saux M."/>
            <person name="Lapitan N."/>
            <person name="Tisserat N.A."/>
            <person name="Leach J.E."/>
        </authorList>
    </citation>
    <scope>NUCLEOTIDE SEQUENCE [LARGE SCALE GENOMIC DNA]</scope>
    <source>
        <strain evidence="4 7">B120</strain>
        <strain evidence="5 6">B149</strain>
    </source>
</reference>
<dbReference type="EMBL" id="JRXE01000001">
    <property type="protein sequence ID" value="KOC92949.1"/>
    <property type="molecule type" value="Genomic_DNA"/>
</dbReference>
<dbReference type="PANTHER" id="PTHR43877:SF2">
    <property type="entry name" value="AMINOALKYLPHOSPHONATE N-ACETYLTRANSFERASE-RELATED"/>
    <property type="match status" value="1"/>
</dbReference>
<dbReference type="EMBL" id="JRXF01000001">
    <property type="protein sequence ID" value="KOC95373.1"/>
    <property type="molecule type" value="Genomic_DNA"/>
</dbReference>
<dbReference type="PROSITE" id="PS51186">
    <property type="entry name" value="GNAT"/>
    <property type="match status" value="1"/>
</dbReference>
<dbReference type="SUPFAM" id="SSF55729">
    <property type="entry name" value="Acyl-CoA N-acyltransferases (Nat)"/>
    <property type="match status" value="1"/>
</dbReference>
<evidence type="ECO:0000313" key="5">
    <source>
        <dbReference type="EMBL" id="KOC95373.1"/>
    </source>
</evidence>
<dbReference type="Pfam" id="PF00583">
    <property type="entry name" value="Acetyltransf_1"/>
    <property type="match status" value="1"/>
</dbReference>
<dbReference type="PATRIC" id="fig|1560201.3.peg.133"/>
<dbReference type="InterPro" id="IPR050832">
    <property type="entry name" value="Bact_Acetyltransf"/>
</dbReference>
<dbReference type="InterPro" id="IPR000182">
    <property type="entry name" value="GNAT_dom"/>
</dbReference>
<evidence type="ECO:0000313" key="6">
    <source>
        <dbReference type="Proteomes" id="UP000036851"/>
    </source>
</evidence>